<feature type="coiled-coil region" evidence="1">
    <location>
        <begin position="264"/>
        <end position="507"/>
    </location>
</feature>
<feature type="coiled-coil region" evidence="1">
    <location>
        <begin position="555"/>
        <end position="621"/>
    </location>
</feature>
<dbReference type="GO" id="GO:0007098">
    <property type="term" value="P:centrosome cycle"/>
    <property type="evidence" value="ECO:0007669"/>
    <property type="project" value="InterPro"/>
</dbReference>
<dbReference type="AlphaFoldDB" id="A0A8B8E5Y3"/>
<reference evidence="3" key="1">
    <citation type="submission" date="2025-08" db="UniProtKB">
        <authorList>
            <consortium name="RefSeq"/>
        </authorList>
    </citation>
    <scope>IDENTIFICATION</scope>
    <source>
        <tissue evidence="3">Whole sample</tissue>
    </source>
</reference>
<dbReference type="GO" id="GO:0030010">
    <property type="term" value="P:establishment of cell polarity"/>
    <property type="evidence" value="ECO:0007669"/>
    <property type="project" value="TreeGrafter"/>
</dbReference>
<dbReference type="GO" id="GO:0005814">
    <property type="term" value="C:centriole"/>
    <property type="evidence" value="ECO:0007669"/>
    <property type="project" value="TreeGrafter"/>
</dbReference>
<gene>
    <name evidence="3" type="primary">LOC111131507</name>
</gene>
<proteinExistence type="predicted"/>
<evidence type="ECO:0000313" key="3">
    <source>
        <dbReference type="RefSeq" id="XP_022334796.1"/>
    </source>
</evidence>
<dbReference type="InterPro" id="IPR031887">
    <property type="entry name" value="SDCCAG8"/>
</dbReference>
<organism evidence="2 3">
    <name type="scientific">Crassostrea virginica</name>
    <name type="common">Eastern oyster</name>
    <dbReference type="NCBI Taxonomy" id="6565"/>
    <lineage>
        <taxon>Eukaryota</taxon>
        <taxon>Metazoa</taxon>
        <taxon>Spiralia</taxon>
        <taxon>Lophotrochozoa</taxon>
        <taxon>Mollusca</taxon>
        <taxon>Bivalvia</taxon>
        <taxon>Autobranchia</taxon>
        <taxon>Pteriomorphia</taxon>
        <taxon>Ostreida</taxon>
        <taxon>Ostreoidea</taxon>
        <taxon>Ostreidae</taxon>
        <taxon>Crassostrea</taxon>
    </lineage>
</organism>
<keyword evidence="1" id="KW-0175">Coiled coil</keyword>
<keyword evidence="2" id="KW-1185">Reference proteome</keyword>
<dbReference type="OrthoDB" id="10252347at2759"/>
<dbReference type="KEGG" id="cvn:111131507"/>
<dbReference type="GO" id="GO:0001764">
    <property type="term" value="P:neuron migration"/>
    <property type="evidence" value="ECO:0007669"/>
    <property type="project" value="TreeGrafter"/>
</dbReference>
<accession>A0A8B8E5Y3</accession>
<name>A0A8B8E5Y3_CRAVI</name>
<protein>
    <submittedName>
        <fullName evidence="3">Serologically defined colon cancer antigen 8 homolog</fullName>
    </submittedName>
</protein>
<evidence type="ECO:0000313" key="2">
    <source>
        <dbReference type="Proteomes" id="UP000694844"/>
    </source>
</evidence>
<dbReference type="PANTHER" id="PTHR34343">
    <property type="entry name" value="SEROLOGICALLY DEFINED COLON CANCER ANTIGEN 8"/>
    <property type="match status" value="1"/>
</dbReference>
<dbReference type="PANTHER" id="PTHR34343:SF1">
    <property type="entry name" value="SEROLOGICALLY DEFINED COLON CANCER ANTIGEN 8"/>
    <property type="match status" value="1"/>
</dbReference>
<feature type="coiled-coil region" evidence="1">
    <location>
        <begin position="209"/>
        <end position="236"/>
    </location>
</feature>
<dbReference type="Proteomes" id="UP000694844">
    <property type="component" value="Chromosome 4"/>
</dbReference>
<feature type="coiled-coil region" evidence="1">
    <location>
        <begin position="118"/>
        <end position="152"/>
    </location>
</feature>
<dbReference type="Pfam" id="PF15964">
    <property type="entry name" value="CCCAP"/>
    <property type="match status" value="1"/>
</dbReference>
<sequence>MYSYEEDGDPVEKYQRSVRERANASLHELEEVLLGTSSGRRRVETTKAKVQLQAAVHPRTLKWYEDNARPQKYKHAVSQLNALLSQESQHPHPLRQTDSTVPSLEEAASVIQAQTSYCQQLEAENRYIKDELANLRAKLSEIIEENKRLHEELKTSVLQEIVGENVNLESSEVENFFLADKSDHIFHTRELKHLQVELERLSSLHSARVSRLETQLEHSRSEIQKYEQMVEDLRSQLRMHDSIPTRENGEFVSEKQRNYLQITIDKLTRERDELMEHVTSLKSNVQKLAQREEEAYQQTKKGIEMVEQAQLEQTQALVQKEQLAEELNNMKKRFDTYILDTQARLLEERESVRRESQMMIDTINQKLKEMTDQYATASAQVDKLAREKVAYINEIDEMKLQLRRFDKEASMAAETYRSESTHASIQKSHASQEVNRLRKDLEITKRERDQEKSKMEMELEGLKRRLNKAERELVNSKEECIHLTTNTQALERELHLAKLAKESLERSRNEDLKAMTKRAQLREEELNSYIDDIGDKHERTTQEMDVMLKKQVRLLGKLREECKRQAGQIEKLTKRNRNENGQLRRQNEELRLRLQRTVTRLEDLDNQSDQHSRVHEKMKERLKKMDVHAQEQGQQILDLLAQQSAFLRDRQLLSREVEFLRKEIAKFTEADLEKFFSSNKTLVDDIIKSVNCEEMEKKYEQKSVLFSDNKMVDDKEELIDT</sequence>
<dbReference type="GO" id="GO:0035148">
    <property type="term" value="P:tube formation"/>
    <property type="evidence" value="ECO:0007669"/>
    <property type="project" value="TreeGrafter"/>
</dbReference>
<dbReference type="RefSeq" id="XP_022334796.1">
    <property type="nucleotide sequence ID" value="XM_022479088.1"/>
</dbReference>
<evidence type="ECO:0000256" key="1">
    <source>
        <dbReference type="SAM" id="Coils"/>
    </source>
</evidence>
<dbReference type="GeneID" id="111131507"/>
<dbReference type="GO" id="GO:0005813">
    <property type="term" value="C:centrosome"/>
    <property type="evidence" value="ECO:0007669"/>
    <property type="project" value="InterPro"/>
</dbReference>